<accession>A0A7G6SQW1</accession>
<dbReference type="Proteomes" id="UP000515465">
    <property type="component" value="Chromosome"/>
</dbReference>
<evidence type="ECO:0000313" key="2">
    <source>
        <dbReference type="Proteomes" id="UP000515465"/>
    </source>
</evidence>
<proteinExistence type="predicted"/>
<reference evidence="1" key="1">
    <citation type="journal article" date="2020" name="Mol. Plant Microbe Interact.">
        <title>Complete genome sequences of four natural Pseudomonas isolates that catabolize a wide range of aromatic compounds relevant to lignin valorization.</title>
        <authorList>
            <person name="Hatmaker E.A."/>
            <person name="Presle G."/>
            <person name="Cannon O."/>
            <person name="Guss A.M."/>
            <person name="Elkins J.G."/>
        </authorList>
    </citation>
    <scope>NUCLEOTIDE SEQUENCE</scope>
    <source>
        <strain evidence="1">583</strain>
    </source>
</reference>
<sequence>MLGFIHQLDEAGSSMIPRWTSPIPSNERRVVAGEVVPPDSGLEKMGQKQAKN</sequence>
<name>A0A7G6SQW1_9HYPH</name>
<dbReference type="RefSeq" id="WP_183463437.1">
    <property type="nucleotide sequence ID" value="NZ_CP050296.1"/>
</dbReference>
<dbReference type="AlphaFoldDB" id="A0A7G6SQW1"/>
<gene>
    <name evidence="1" type="ORF">HB778_09925</name>
</gene>
<dbReference type="EMBL" id="CP050296">
    <property type="protein sequence ID" value="QND56893.1"/>
    <property type="molecule type" value="Genomic_DNA"/>
</dbReference>
<evidence type="ECO:0000313" key="1">
    <source>
        <dbReference type="EMBL" id="QND56893.1"/>
    </source>
</evidence>
<protein>
    <submittedName>
        <fullName evidence="1">Uncharacterized protein</fullName>
    </submittedName>
</protein>
<organism evidence="1 2">
    <name type="scientific">Mesorhizobium huakuii</name>
    <dbReference type="NCBI Taxonomy" id="28104"/>
    <lineage>
        <taxon>Bacteria</taxon>
        <taxon>Pseudomonadati</taxon>
        <taxon>Pseudomonadota</taxon>
        <taxon>Alphaproteobacteria</taxon>
        <taxon>Hyphomicrobiales</taxon>
        <taxon>Phyllobacteriaceae</taxon>
        <taxon>Mesorhizobium</taxon>
    </lineage>
</organism>